<dbReference type="PANTHER" id="PTHR22930:SF227">
    <property type="entry name" value="DDE TNP4 DOMAIN-CONTAINING PROTEIN"/>
    <property type="match status" value="1"/>
</dbReference>
<gene>
    <name evidence="15" type="primary">LOC111114393</name>
</gene>
<dbReference type="PRINTS" id="PR02086">
    <property type="entry name" value="PUTNUCHARBI1"/>
</dbReference>
<evidence type="ECO:0000256" key="7">
    <source>
        <dbReference type="ARBA" id="ARBA00022722"/>
    </source>
</evidence>
<comment type="subcellular location">
    <subcellularLocation>
        <location evidence="3">Cytoplasm</location>
    </subcellularLocation>
    <subcellularLocation>
        <location evidence="2">Nucleus</location>
    </subcellularLocation>
</comment>
<dbReference type="InterPro" id="IPR027806">
    <property type="entry name" value="HARBI1_dom"/>
</dbReference>
<reference evidence="15" key="1">
    <citation type="submission" date="2025-08" db="UniProtKB">
        <authorList>
            <consortium name="RefSeq"/>
        </authorList>
    </citation>
    <scope>IDENTIFICATION</scope>
    <source>
        <tissue evidence="15">Whole sample</tissue>
    </source>
</reference>
<evidence type="ECO:0000256" key="2">
    <source>
        <dbReference type="ARBA" id="ARBA00004123"/>
    </source>
</evidence>
<evidence type="ECO:0000256" key="9">
    <source>
        <dbReference type="ARBA" id="ARBA00022801"/>
    </source>
</evidence>
<feature type="domain" description="DDE Tnp4" evidence="13">
    <location>
        <begin position="148"/>
        <end position="298"/>
    </location>
</feature>
<dbReference type="KEGG" id="cvn:111114393"/>
<keyword evidence="10" id="KW-0539">Nucleus</keyword>
<dbReference type="GeneID" id="111114393"/>
<keyword evidence="7" id="KW-0540">Nuclease</keyword>
<evidence type="ECO:0000256" key="3">
    <source>
        <dbReference type="ARBA" id="ARBA00004496"/>
    </source>
</evidence>
<evidence type="ECO:0000259" key="13">
    <source>
        <dbReference type="Pfam" id="PF13359"/>
    </source>
</evidence>
<evidence type="ECO:0000313" key="14">
    <source>
        <dbReference type="Proteomes" id="UP000694844"/>
    </source>
</evidence>
<comment type="function">
    <text evidence="12">Transposase-derived protein that may have nuclease activity. Does not have transposase activity.</text>
</comment>
<keyword evidence="6" id="KW-0963">Cytoplasm</keyword>
<name>A0A8B8BYL1_CRAVI</name>
<evidence type="ECO:0000256" key="12">
    <source>
        <dbReference type="ARBA" id="ARBA00045850"/>
    </source>
</evidence>
<evidence type="ECO:0000256" key="5">
    <source>
        <dbReference type="ARBA" id="ARBA00015519"/>
    </source>
</evidence>
<dbReference type="Proteomes" id="UP000694844">
    <property type="component" value="Chromosome 9"/>
</dbReference>
<dbReference type="AlphaFoldDB" id="A0A8B8BYL1"/>
<dbReference type="GO" id="GO:0046872">
    <property type="term" value="F:metal ion binding"/>
    <property type="evidence" value="ECO:0007669"/>
    <property type="project" value="UniProtKB-KW"/>
</dbReference>
<dbReference type="GO" id="GO:0004518">
    <property type="term" value="F:nuclease activity"/>
    <property type="evidence" value="ECO:0007669"/>
    <property type="project" value="UniProtKB-KW"/>
</dbReference>
<keyword evidence="8" id="KW-0479">Metal-binding</keyword>
<dbReference type="OrthoDB" id="6103100at2759"/>
<evidence type="ECO:0000256" key="11">
    <source>
        <dbReference type="ARBA" id="ARBA00030126"/>
    </source>
</evidence>
<evidence type="ECO:0000256" key="4">
    <source>
        <dbReference type="ARBA" id="ARBA00006958"/>
    </source>
</evidence>
<evidence type="ECO:0000256" key="1">
    <source>
        <dbReference type="ARBA" id="ARBA00001968"/>
    </source>
</evidence>
<dbReference type="InterPro" id="IPR026103">
    <property type="entry name" value="HARBI1_animal"/>
</dbReference>
<evidence type="ECO:0000256" key="8">
    <source>
        <dbReference type="ARBA" id="ARBA00022723"/>
    </source>
</evidence>
<evidence type="ECO:0000256" key="10">
    <source>
        <dbReference type="ARBA" id="ARBA00023242"/>
    </source>
</evidence>
<keyword evidence="9" id="KW-0378">Hydrolase</keyword>
<dbReference type="GO" id="GO:0005634">
    <property type="term" value="C:nucleus"/>
    <property type="evidence" value="ECO:0007669"/>
    <property type="project" value="UniProtKB-SubCell"/>
</dbReference>
<evidence type="ECO:0000256" key="6">
    <source>
        <dbReference type="ARBA" id="ARBA00022490"/>
    </source>
</evidence>
<evidence type="ECO:0000313" key="15">
    <source>
        <dbReference type="RefSeq" id="XP_022308395.1"/>
    </source>
</evidence>
<protein>
    <recommendedName>
        <fullName evidence="5">Putative nuclease HARBI1</fullName>
    </recommendedName>
    <alternativeName>
        <fullName evidence="11">Harbinger transposase-derived nuclease</fullName>
    </alternativeName>
</protein>
<dbReference type="GO" id="GO:0005737">
    <property type="term" value="C:cytoplasm"/>
    <property type="evidence" value="ECO:0007669"/>
    <property type="project" value="UniProtKB-SubCell"/>
</dbReference>
<dbReference type="Pfam" id="PF13359">
    <property type="entry name" value="DDE_Tnp_4"/>
    <property type="match status" value="1"/>
</dbReference>
<sequence length="349" mass="39405">MAAVLYLADDEIERECKRMRVFRDRNNPLEVLNDIEVIERYRLPRNVLIRLVELVREDVERPTKRSHSLSALTQVLVTVRYLAKGSFFSECGDLHGISRPSVSRCIQGVTKSICQRLDNIHFPIGNDAVRTKHDFYQIAGFPNVLGAVDGSLIPIIAPNNNEPEYVCRKGFHAINIQVVADASLRFTNIVCKWPGSVHDAFIFANSALKDQMETRNDGWLLGDSAYALKKYMMTPKSNPSDQGEENYNAAHSRTRVVVERALGVCKSRFRCIHKSGGMLLFSPQKSVQIITAVAKLHNLCMDLKVPVMEGDITVNMPDPMVHQHYAEEANADRTGQAIRQRLIERFATL</sequence>
<dbReference type="PANTHER" id="PTHR22930">
    <property type="match status" value="1"/>
</dbReference>
<proteinExistence type="inferred from homology"/>
<organism evidence="14 15">
    <name type="scientific">Crassostrea virginica</name>
    <name type="common">Eastern oyster</name>
    <dbReference type="NCBI Taxonomy" id="6565"/>
    <lineage>
        <taxon>Eukaryota</taxon>
        <taxon>Metazoa</taxon>
        <taxon>Spiralia</taxon>
        <taxon>Lophotrochozoa</taxon>
        <taxon>Mollusca</taxon>
        <taxon>Bivalvia</taxon>
        <taxon>Autobranchia</taxon>
        <taxon>Pteriomorphia</taxon>
        <taxon>Ostreida</taxon>
        <taxon>Ostreoidea</taxon>
        <taxon>Ostreidae</taxon>
        <taxon>Crassostrea</taxon>
    </lineage>
</organism>
<dbReference type="RefSeq" id="XP_022308395.1">
    <property type="nucleotide sequence ID" value="XM_022452687.1"/>
</dbReference>
<comment type="cofactor">
    <cofactor evidence="1">
        <name>a divalent metal cation</name>
        <dbReference type="ChEBI" id="CHEBI:60240"/>
    </cofactor>
</comment>
<comment type="similarity">
    <text evidence="4">Belongs to the HARBI1 family.</text>
</comment>
<dbReference type="GO" id="GO:0016787">
    <property type="term" value="F:hydrolase activity"/>
    <property type="evidence" value="ECO:0007669"/>
    <property type="project" value="UniProtKB-KW"/>
</dbReference>
<keyword evidence="14" id="KW-1185">Reference proteome</keyword>
<accession>A0A8B8BYL1</accession>
<dbReference type="InterPro" id="IPR045249">
    <property type="entry name" value="HARBI1-like"/>
</dbReference>